<evidence type="ECO:0000313" key="3">
    <source>
        <dbReference type="Proteomes" id="UP000005408"/>
    </source>
</evidence>
<proteinExistence type="predicted"/>
<dbReference type="Pfam" id="PF01073">
    <property type="entry name" value="3Beta_HSD"/>
    <property type="match status" value="1"/>
</dbReference>
<feature type="domain" description="3-beta hydroxysteroid dehydrogenase/isomerase" evidence="1">
    <location>
        <begin position="13"/>
        <end position="45"/>
    </location>
</feature>
<dbReference type="GO" id="GO:0016616">
    <property type="term" value="F:oxidoreductase activity, acting on the CH-OH group of donors, NAD or NADP as acceptor"/>
    <property type="evidence" value="ECO:0007669"/>
    <property type="project" value="InterPro"/>
</dbReference>
<organism evidence="2 3">
    <name type="scientific">Magallana gigas</name>
    <name type="common">Pacific oyster</name>
    <name type="synonym">Crassostrea gigas</name>
    <dbReference type="NCBI Taxonomy" id="29159"/>
    <lineage>
        <taxon>Eukaryota</taxon>
        <taxon>Metazoa</taxon>
        <taxon>Spiralia</taxon>
        <taxon>Lophotrochozoa</taxon>
        <taxon>Mollusca</taxon>
        <taxon>Bivalvia</taxon>
        <taxon>Autobranchia</taxon>
        <taxon>Pteriomorphia</taxon>
        <taxon>Ostreida</taxon>
        <taxon>Ostreoidea</taxon>
        <taxon>Ostreidae</taxon>
        <taxon>Magallana</taxon>
    </lineage>
</organism>
<dbReference type="SUPFAM" id="SSF51735">
    <property type="entry name" value="NAD(P)-binding Rossmann-fold domains"/>
    <property type="match status" value="1"/>
</dbReference>
<name>A0A8W8P4F6_MAGGI</name>
<dbReference type="Proteomes" id="UP000005408">
    <property type="component" value="Unassembled WGS sequence"/>
</dbReference>
<sequence length="66" mass="7246">MATSDERGKPRVLVLGGTGFIGRNLVTYLVQNDLVSKVRVADKVPPALAWLNQKHKVRFNGQMPTG</sequence>
<accession>A0A8W8P4F6</accession>
<dbReference type="EnsemblMetazoa" id="G9756.6">
    <property type="protein sequence ID" value="G9756.6:cds"/>
    <property type="gene ID" value="G9756"/>
</dbReference>
<evidence type="ECO:0000313" key="2">
    <source>
        <dbReference type="EnsemblMetazoa" id="G9756.6:cds"/>
    </source>
</evidence>
<dbReference type="InterPro" id="IPR036291">
    <property type="entry name" value="NAD(P)-bd_dom_sf"/>
</dbReference>
<evidence type="ECO:0000259" key="1">
    <source>
        <dbReference type="Pfam" id="PF01073"/>
    </source>
</evidence>
<dbReference type="GO" id="GO:0006694">
    <property type="term" value="P:steroid biosynthetic process"/>
    <property type="evidence" value="ECO:0007669"/>
    <property type="project" value="InterPro"/>
</dbReference>
<protein>
    <recommendedName>
        <fullName evidence="1">3-beta hydroxysteroid dehydrogenase/isomerase domain-containing protein</fullName>
    </recommendedName>
</protein>
<dbReference type="Gene3D" id="3.40.50.720">
    <property type="entry name" value="NAD(P)-binding Rossmann-like Domain"/>
    <property type="match status" value="1"/>
</dbReference>
<dbReference type="AlphaFoldDB" id="A0A8W8P4F6"/>
<keyword evidence="3" id="KW-1185">Reference proteome</keyword>
<reference evidence="2" key="1">
    <citation type="submission" date="2022-08" db="UniProtKB">
        <authorList>
            <consortium name="EnsemblMetazoa"/>
        </authorList>
    </citation>
    <scope>IDENTIFICATION</scope>
    <source>
        <strain evidence="2">05x7-T-G4-1.051#20</strain>
    </source>
</reference>
<dbReference type="InterPro" id="IPR002225">
    <property type="entry name" value="3Beta_OHSteriod_DH/Estase"/>
</dbReference>